<dbReference type="HOGENOM" id="CLU_2061247_0_0_1"/>
<dbReference type="EMBL" id="KN847044">
    <property type="protein sequence ID" value="KIW25382.1"/>
    <property type="molecule type" value="Genomic_DNA"/>
</dbReference>
<dbReference type="VEuPathDB" id="FungiDB:PV07_08565"/>
<name>A0A0D2AKA2_9EURO</name>
<evidence type="ECO:0000313" key="1">
    <source>
        <dbReference type="EMBL" id="KIW25382.1"/>
    </source>
</evidence>
<organism evidence="1 2">
    <name type="scientific">Cladophialophora immunda</name>
    <dbReference type="NCBI Taxonomy" id="569365"/>
    <lineage>
        <taxon>Eukaryota</taxon>
        <taxon>Fungi</taxon>
        <taxon>Dikarya</taxon>
        <taxon>Ascomycota</taxon>
        <taxon>Pezizomycotina</taxon>
        <taxon>Eurotiomycetes</taxon>
        <taxon>Chaetothyriomycetidae</taxon>
        <taxon>Chaetothyriales</taxon>
        <taxon>Herpotrichiellaceae</taxon>
        <taxon>Cladophialophora</taxon>
    </lineage>
</organism>
<protein>
    <submittedName>
        <fullName evidence="1">Uncharacterized protein</fullName>
    </submittedName>
</protein>
<accession>A0A0D2AKA2</accession>
<dbReference type="GeneID" id="27347759"/>
<dbReference type="AlphaFoldDB" id="A0A0D2AKA2"/>
<reference evidence="1 2" key="1">
    <citation type="submission" date="2015-01" db="EMBL/GenBank/DDBJ databases">
        <title>The Genome Sequence of Cladophialophora immunda CBS83496.</title>
        <authorList>
            <consortium name="The Broad Institute Genomics Platform"/>
            <person name="Cuomo C."/>
            <person name="de Hoog S."/>
            <person name="Gorbushina A."/>
            <person name="Stielow B."/>
            <person name="Teixiera M."/>
            <person name="Abouelleil A."/>
            <person name="Chapman S.B."/>
            <person name="Priest M."/>
            <person name="Young S.K."/>
            <person name="Wortman J."/>
            <person name="Nusbaum C."/>
            <person name="Birren B."/>
        </authorList>
    </citation>
    <scope>NUCLEOTIDE SEQUENCE [LARGE SCALE GENOMIC DNA]</scope>
    <source>
        <strain evidence="1 2">CBS 83496</strain>
    </source>
</reference>
<dbReference type="Proteomes" id="UP000054466">
    <property type="component" value="Unassembled WGS sequence"/>
</dbReference>
<keyword evidence="2" id="KW-1185">Reference proteome</keyword>
<proteinExistence type="predicted"/>
<gene>
    <name evidence="1" type="ORF">PV07_08565</name>
</gene>
<sequence length="119" mass="13562">MTSGGSCTTCCILPPVSQYVCLPHLCLKRSVGMLIRRTFIPMICCLHISHFSFGMSWSWSRKFEVAWAILPNVVIAKRRDPESRVTLSAPRPCVDIQALFSGRKREPWEALWGPKKDLR</sequence>
<evidence type="ECO:0000313" key="2">
    <source>
        <dbReference type="Proteomes" id="UP000054466"/>
    </source>
</evidence>
<dbReference type="RefSeq" id="XP_016245598.1">
    <property type="nucleotide sequence ID" value="XM_016395742.1"/>
</dbReference>